<comment type="function">
    <text evidence="1">Required for the export of heme to the periplasm for the biogenesis of c-type cytochromes.</text>
</comment>
<evidence type="ECO:0000256" key="4">
    <source>
        <dbReference type="ARBA" id="ARBA00016452"/>
    </source>
</evidence>
<evidence type="ECO:0000256" key="6">
    <source>
        <dbReference type="ARBA" id="ARBA00022475"/>
    </source>
</evidence>
<dbReference type="Proteomes" id="UP000239735">
    <property type="component" value="Unassembled WGS sequence"/>
</dbReference>
<feature type="transmembrane region" description="Helical" evidence="12">
    <location>
        <begin position="20"/>
        <end position="41"/>
    </location>
</feature>
<feature type="transmembrane region" description="Helical" evidence="12">
    <location>
        <begin position="200"/>
        <end position="219"/>
    </location>
</feature>
<evidence type="ECO:0000256" key="5">
    <source>
        <dbReference type="ARBA" id="ARBA00022448"/>
    </source>
</evidence>
<keyword evidence="10 12" id="KW-1133">Transmembrane helix</keyword>
<dbReference type="PRINTS" id="PR01414">
    <property type="entry name" value="CCMBBIOGNSIS"/>
</dbReference>
<dbReference type="GO" id="GO:0015232">
    <property type="term" value="F:heme transmembrane transporter activity"/>
    <property type="evidence" value="ECO:0007669"/>
    <property type="project" value="InterPro"/>
</dbReference>
<dbReference type="PANTHER" id="PTHR30070:SF1">
    <property type="entry name" value="CYTOCHROME C BIOGENESIS B-RELATED"/>
    <property type="match status" value="1"/>
</dbReference>
<feature type="transmembrane region" description="Helical" evidence="12">
    <location>
        <begin position="162"/>
        <end position="180"/>
    </location>
</feature>
<dbReference type="PIRSF" id="PIRSF002764">
    <property type="entry name" value="CcmB"/>
    <property type="match status" value="1"/>
</dbReference>
<feature type="transmembrane region" description="Helical" evidence="12">
    <location>
        <begin position="103"/>
        <end position="123"/>
    </location>
</feature>
<feature type="transmembrane region" description="Helical" evidence="12">
    <location>
        <begin position="47"/>
        <end position="68"/>
    </location>
</feature>
<dbReference type="OrthoDB" id="9812809at2"/>
<keyword evidence="11 12" id="KW-0472">Membrane</keyword>
<reference evidence="14" key="1">
    <citation type="submission" date="2018-02" db="EMBL/GenBank/DDBJ databases">
        <authorList>
            <person name="Hausmann B."/>
        </authorList>
    </citation>
    <scope>NUCLEOTIDE SEQUENCE [LARGE SCALE GENOMIC DNA]</scope>
    <source>
        <strain evidence="14">Peat soil MAG SbA5</strain>
    </source>
</reference>
<keyword evidence="9" id="KW-0201">Cytochrome c-type biogenesis</keyword>
<sequence>MTRALFTHLVKDLRIEWRTLDAMISMLFFSGLVVVLFSIAFDPRGAFAQQIAGGVLCVATMFASVSALNQAWSREIRHQVMDAQRMVPSPGAELYLAKAIANFLFVTIVQVLLAPFFFIFYNLHIAGQGWLLLLVLPLGTWALVGNGVFFAALSMSSRNRELLLSIILFPIFIPALLAMVQATTSIFTGDSDPTLWIKMLLGYDIIFTTASLLLFDVIFHAE</sequence>
<keyword evidence="8 12" id="KW-0812">Transmembrane</keyword>
<dbReference type="InterPro" id="IPR003544">
    <property type="entry name" value="Cyt_c_biogenesis_CcmB"/>
</dbReference>
<dbReference type="EMBL" id="OKRB01000091">
    <property type="protein sequence ID" value="SPE22495.1"/>
    <property type="molecule type" value="Genomic_DNA"/>
</dbReference>
<evidence type="ECO:0000313" key="14">
    <source>
        <dbReference type="Proteomes" id="UP000239735"/>
    </source>
</evidence>
<dbReference type="GO" id="GO:1903607">
    <property type="term" value="P:cytochrome c biosynthetic process"/>
    <property type="evidence" value="ECO:0007669"/>
    <property type="project" value="TreeGrafter"/>
</dbReference>
<dbReference type="Pfam" id="PF03379">
    <property type="entry name" value="CcmB"/>
    <property type="match status" value="1"/>
</dbReference>
<protein>
    <recommendedName>
        <fullName evidence="4">Heme exporter protein B</fullName>
    </recommendedName>
</protein>
<dbReference type="PANTHER" id="PTHR30070">
    <property type="entry name" value="HEME EXPORTER PROTEIN B"/>
    <property type="match status" value="1"/>
</dbReference>
<comment type="similarity">
    <text evidence="3">Belongs to the CcmB/CycW/HelB family.</text>
</comment>
<gene>
    <name evidence="13" type="ORF">SBA5_340021</name>
</gene>
<accession>A0A2N9LHI9</accession>
<evidence type="ECO:0000313" key="13">
    <source>
        <dbReference type="EMBL" id="SPE22495.1"/>
    </source>
</evidence>
<keyword evidence="7" id="KW-0997">Cell inner membrane</keyword>
<evidence type="ECO:0000256" key="10">
    <source>
        <dbReference type="ARBA" id="ARBA00022989"/>
    </source>
</evidence>
<organism evidence="13 14">
    <name type="scientific">Candidatus Sulfuritelmatomonas gaucii</name>
    <dbReference type="NCBI Taxonomy" id="2043161"/>
    <lineage>
        <taxon>Bacteria</taxon>
        <taxon>Pseudomonadati</taxon>
        <taxon>Acidobacteriota</taxon>
        <taxon>Terriglobia</taxon>
        <taxon>Terriglobales</taxon>
        <taxon>Acidobacteriaceae</taxon>
        <taxon>Candidatus Sulfuritelmatomonas</taxon>
    </lineage>
</organism>
<dbReference type="InterPro" id="IPR026031">
    <property type="entry name" value="Cyt_c_CcmB_bac"/>
</dbReference>
<name>A0A2N9LHI9_9BACT</name>
<evidence type="ECO:0000256" key="11">
    <source>
        <dbReference type="ARBA" id="ARBA00023136"/>
    </source>
</evidence>
<proteinExistence type="inferred from homology"/>
<feature type="transmembrane region" description="Helical" evidence="12">
    <location>
        <begin position="129"/>
        <end position="150"/>
    </location>
</feature>
<evidence type="ECO:0000256" key="2">
    <source>
        <dbReference type="ARBA" id="ARBA00004429"/>
    </source>
</evidence>
<dbReference type="AlphaFoldDB" id="A0A2N9LHI9"/>
<evidence type="ECO:0000256" key="7">
    <source>
        <dbReference type="ARBA" id="ARBA00022519"/>
    </source>
</evidence>
<evidence type="ECO:0000256" key="9">
    <source>
        <dbReference type="ARBA" id="ARBA00022748"/>
    </source>
</evidence>
<evidence type="ECO:0000256" key="3">
    <source>
        <dbReference type="ARBA" id="ARBA00010544"/>
    </source>
</evidence>
<dbReference type="GO" id="GO:0005886">
    <property type="term" value="C:plasma membrane"/>
    <property type="evidence" value="ECO:0007669"/>
    <property type="project" value="UniProtKB-SubCell"/>
</dbReference>
<comment type="subcellular location">
    <subcellularLocation>
        <location evidence="2">Cell inner membrane</location>
        <topology evidence="2">Multi-pass membrane protein</topology>
    </subcellularLocation>
</comment>
<dbReference type="GO" id="GO:0017004">
    <property type="term" value="P:cytochrome complex assembly"/>
    <property type="evidence" value="ECO:0007669"/>
    <property type="project" value="UniProtKB-KW"/>
</dbReference>
<evidence type="ECO:0000256" key="1">
    <source>
        <dbReference type="ARBA" id="ARBA00002442"/>
    </source>
</evidence>
<evidence type="ECO:0000256" key="12">
    <source>
        <dbReference type="SAM" id="Phobius"/>
    </source>
</evidence>
<keyword evidence="5" id="KW-0813">Transport</keyword>
<keyword evidence="6" id="KW-1003">Cell membrane</keyword>
<evidence type="ECO:0000256" key="8">
    <source>
        <dbReference type="ARBA" id="ARBA00022692"/>
    </source>
</evidence>